<organism evidence="9">
    <name type="scientific">Blattabacterium sp.</name>
    <name type="common">Ectobius sp.</name>
    <dbReference type="NCBI Taxonomy" id="2712800"/>
    <lineage>
        <taxon>Bacteria</taxon>
        <taxon>Pseudomonadati</taxon>
        <taxon>Bacteroidota</taxon>
        <taxon>Flavobacteriia</taxon>
        <taxon>Flavobacteriales</taxon>
        <taxon>Blattabacteriaceae</taxon>
        <taxon>Blattabacterium</taxon>
    </lineage>
</organism>
<keyword evidence="5" id="KW-0276">Fatty acid metabolism</keyword>
<dbReference type="InterPro" id="IPR014358">
    <property type="entry name" value="Enoyl-ACP_Rdtase_NADH"/>
</dbReference>
<protein>
    <recommendedName>
        <fullName evidence="3">enoyl-[acyl-carrier-protein] reductase (NADH)</fullName>
        <ecNumber evidence="3">1.3.1.9</ecNumber>
    </recommendedName>
</protein>
<dbReference type="Pfam" id="PF13561">
    <property type="entry name" value="adh_short_C2"/>
    <property type="match status" value="1"/>
</dbReference>
<evidence type="ECO:0000313" key="9">
    <source>
        <dbReference type="EMBL" id="QID55163.1"/>
    </source>
</evidence>
<keyword evidence="7" id="KW-0443">Lipid metabolism</keyword>
<evidence type="ECO:0000256" key="1">
    <source>
        <dbReference type="ARBA" id="ARBA00005194"/>
    </source>
</evidence>
<keyword evidence="6" id="KW-0560">Oxidoreductase</keyword>
<feature type="non-terminal residue" evidence="9">
    <location>
        <position position="268"/>
    </location>
</feature>
<name>A0A6G6BT29_9FLAO</name>
<keyword evidence="8" id="KW-0275">Fatty acid biosynthesis</keyword>
<evidence type="ECO:0000256" key="6">
    <source>
        <dbReference type="ARBA" id="ARBA00023002"/>
    </source>
</evidence>
<sequence>MSYNLLKGKKGIIFGALNEDSIAWKVAEKAFEEKASFVLTNTPASIRIGNIHELSRKTKSIVIPADATSIKDLDFLFEKTLDFFGSRIDFLLHSIAMSINIRKGLTYTSLNYEFLRKGWDISAVSYHKIMQTAWNKNAMNKWGSIVALTYIASQRSFPYYGDMSDYKSYLESVTRNFGYFWGKKEKVRVNTVSQSPSITKSAKGIKGFDQLFLFSEKVSPLGNASAQDCANYIITLFSDLTRKVTMQNLYHDGGFSNTGIGISEIIES</sequence>
<dbReference type="GO" id="GO:0006633">
    <property type="term" value="P:fatty acid biosynthetic process"/>
    <property type="evidence" value="ECO:0007669"/>
    <property type="project" value="UniProtKB-KW"/>
</dbReference>
<evidence type="ECO:0000256" key="3">
    <source>
        <dbReference type="ARBA" id="ARBA00012996"/>
    </source>
</evidence>
<dbReference type="EMBL" id="MN041183">
    <property type="protein sequence ID" value="QID55163.1"/>
    <property type="molecule type" value="Genomic_DNA"/>
</dbReference>
<dbReference type="PANTHER" id="PTHR43159:SF2">
    <property type="entry name" value="ENOYL-[ACYL-CARRIER-PROTEIN] REDUCTASE [NADH], CHLOROPLASTIC"/>
    <property type="match status" value="1"/>
</dbReference>
<reference evidence="9" key="1">
    <citation type="journal article" date="2020" name="Biol. Lett.">
        <title>Evolutionary rates are correlated between cockroach symbionts and mitochondrial genomes.</title>
        <authorList>
            <person name="Arab D.A."/>
            <person name="Bourguignon T."/>
            <person name="Wang Z."/>
            <person name="Ho S.Y.W."/>
            <person name="Lo N."/>
        </authorList>
    </citation>
    <scope>NUCLEOTIDE SEQUENCE</scope>
    <source>
        <strain evidence="9">DHOG3718</strain>
    </source>
</reference>
<dbReference type="GO" id="GO:0004318">
    <property type="term" value="F:enoyl-[acyl-carrier-protein] reductase (NADH) activity"/>
    <property type="evidence" value="ECO:0007669"/>
    <property type="project" value="UniProtKB-EC"/>
</dbReference>
<dbReference type="SUPFAM" id="SSF51735">
    <property type="entry name" value="NAD(P)-binding Rossmann-fold domains"/>
    <property type="match status" value="1"/>
</dbReference>
<evidence type="ECO:0000256" key="4">
    <source>
        <dbReference type="ARBA" id="ARBA00022516"/>
    </source>
</evidence>
<dbReference type="PANTHER" id="PTHR43159">
    <property type="entry name" value="ENOYL-[ACYL-CARRIER-PROTEIN] REDUCTASE"/>
    <property type="match status" value="1"/>
</dbReference>
<dbReference type="EC" id="1.3.1.9" evidence="3"/>
<accession>A0A6G6BT29</accession>
<evidence type="ECO:0000256" key="5">
    <source>
        <dbReference type="ARBA" id="ARBA00022832"/>
    </source>
</evidence>
<keyword evidence="4" id="KW-0444">Lipid biosynthesis</keyword>
<comment type="pathway">
    <text evidence="1">Lipid metabolism; fatty acid biosynthesis.</text>
</comment>
<evidence type="ECO:0000256" key="7">
    <source>
        <dbReference type="ARBA" id="ARBA00023098"/>
    </source>
</evidence>
<dbReference type="Gene3D" id="3.40.50.720">
    <property type="entry name" value="NAD(P)-binding Rossmann-like Domain"/>
    <property type="match status" value="1"/>
</dbReference>
<dbReference type="InterPro" id="IPR002347">
    <property type="entry name" value="SDR_fam"/>
</dbReference>
<comment type="similarity">
    <text evidence="2">Belongs to the short-chain dehydrogenases/reductases (SDR) family. FabI subfamily.</text>
</comment>
<evidence type="ECO:0000256" key="8">
    <source>
        <dbReference type="ARBA" id="ARBA00023160"/>
    </source>
</evidence>
<proteinExistence type="inferred from homology"/>
<dbReference type="AlphaFoldDB" id="A0A6G6BT29"/>
<dbReference type="InterPro" id="IPR036291">
    <property type="entry name" value="NAD(P)-bd_dom_sf"/>
</dbReference>
<evidence type="ECO:0000256" key="2">
    <source>
        <dbReference type="ARBA" id="ARBA00009233"/>
    </source>
</evidence>